<evidence type="ECO:0000256" key="1">
    <source>
        <dbReference type="ARBA" id="ARBA00022448"/>
    </source>
</evidence>
<dbReference type="PROSITE" id="PS00198">
    <property type="entry name" value="4FE4S_FER_1"/>
    <property type="match status" value="1"/>
</dbReference>
<keyword evidence="4" id="KW-0249">Electron transport</keyword>
<dbReference type="InterPro" id="IPR014116">
    <property type="entry name" value="Cyt_c_oxidase_cbb3_FixG"/>
</dbReference>
<dbReference type="InterPro" id="IPR013783">
    <property type="entry name" value="Ig-like_fold"/>
</dbReference>
<feature type="domain" description="4Fe-4S ferredoxin-type" evidence="8">
    <location>
        <begin position="261"/>
        <end position="289"/>
    </location>
</feature>
<evidence type="ECO:0000259" key="8">
    <source>
        <dbReference type="PROSITE" id="PS51379"/>
    </source>
</evidence>
<dbReference type="RefSeq" id="WP_277829672.1">
    <property type="nucleotide sequence ID" value="NZ_JARQZE010000001.1"/>
</dbReference>
<feature type="transmembrane region" description="Helical" evidence="7">
    <location>
        <begin position="200"/>
        <end position="217"/>
    </location>
</feature>
<evidence type="ECO:0000313" key="9">
    <source>
        <dbReference type="EMBL" id="MFD1265174.1"/>
    </source>
</evidence>
<dbReference type="PANTHER" id="PTHR30176">
    <property type="entry name" value="FERREDOXIN-TYPE PROTEIN NAPH"/>
    <property type="match status" value="1"/>
</dbReference>
<dbReference type="PANTHER" id="PTHR30176:SF3">
    <property type="entry name" value="FERREDOXIN-TYPE PROTEIN NAPH"/>
    <property type="match status" value="1"/>
</dbReference>
<feature type="transmembrane region" description="Helical" evidence="7">
    <location>
        <begin position="77"/>
        <end position="104"/>
    </location>
</feature>
<protein>
    <submittedName>
        <fullName evidence="9">Cytochrome c oxidase accessory protein CcoG</fullName>
    </submittedName>
</protein>
<dbReference type="Pfam" id="PF11614">
    <property type="entry name" value="FixG_C"/>
    <property type="match status" value="1"/>
</dbReference>
<feature type="transmembrane region" description="Helical" evidence="7">
    <location>
        <begin position="162"/>
        <end position="180"/>
    </location>
</feature>
<evidence type="ECO:0000256" key="6">
    <source>
        <dbReference type="ARBA" id="ARBA00023014"/>
    </source>
</evidence>
<keyword evidence="5" id="KW-0408">Iron</keyword>
<dbReference type="InterPro" id="IPR051684">
    <property type="entry name" value="Electron_Trans/Redox"/>
</dbReference>
<keyword evidence="10" id="KW-1185">Reference proteome</keyword>
<keyword evidence="2" id="KW-0004">4Fe-4S</keyword>
<sequence>MSSTTPEPRKPAQANSDASFDTLYAARKKLYVRAVTGLFANWRWALVWFTQLLFYGLPWLSWNDRQAVLFHLTERKFYIFGWVFWPQDVFFLAILLIISAYALFFFTAVAGRLWCGYACPQTVYTEIFMWIEQKIEGDHVRRQKLDQAPMSVGKAVRRGSKFAAWGLVALWTGFTFVAYFSPLDELLASLLTFGFGPWELFWILFYSGFTYLFAGVLREQVCKYMCPYARFQAVMFDPDTLVITYDEERGEPRGTRKKNIDPRSVGKGDCIDCGICVQVCPTGIDIRDGLQYECIGCAACIDACDQVMDKMNYPRGLIRYSTENALKKHWGRKEILLHVLRPRTLIYGAVLVLVSLAFVWGLAARDPLRVDIIRDRSSLGREIEGGFIENVYQLQVMNMTEAPRAFQLAVSGMPGVRIGGVERVEVPAASTQAVTLQVLVPYDEGVPGANTIAFRITAEDNPALSVNEETTFLIPR</sequence>
<evidence type="ECO:0000256" key="5">
    <source>
        <dbReference type="ARBA" id="ARBA00023004"/>
    </source>
</evidence>
<dbReference type="InterPro" id="IPR017900">
    <property type="entry name" value="4Fe4S_Fe_S_CS"/>
</dbReference>
<dbReference type="Pfam" id="PF13746">
    <property type="entry name" value="Fer4_18"/>
    <property type="match status" value="1"/>
</dbReference>
<dbReference type="EMBL" id="JBHTMC010000027">
    <property type="protein sequence ID" value="MFD1265174.1"/>
    <property type="molecule type" value="Genomic_DNA"/>
</dbReference>
<feature type="transmembrane region" description="Helical" evidence="7">
    <location>
        <begin position="345"/>
        <end position="363"/>
    </location>
</feature>
<evidence type="ECO:0000256" key="3">
    <source>
        <dbReference type="ARBA" id="ARBA00022723"/>
    </source>
</evidence>
<dbReference type="Gene3D" id="2.60.40.10">
    <property type="entry name" value="Immunoglobulins"/>
    <property type="match status" value="1"/>
</dbReference>
<dbReference type="PROSITE" id="PS51379">
    <property type="entry name" value="4FE4S_FER_2"/>
    <property type="match status" value="1"/>
</dbReference>
<keyword evidence="1" id="KW-0813">Transport</keyword>
<organism evidence="9 10">
    <name type="scientific">Thauera mechernichensis</name>
    <dbReference type="NCBI Taxonomy" id="82788"/>
    <lineage>
        <taxon>Bacteria</taxon>
        <taxon>Pseudomonadati</taxon>
        <taxon>Pseudomonadota</taxon>
        <taxon>Betaproteobacteria</taxon>
        <taxon>Rhodocyclales</taxon>
        <taxon>Zoogloeaceae</taxon>
        <taxon>Thauera</taxon>
    </lineage>
</organism>
<keyword evidence="7" id="KW-0472">Membrane</keyword>
<reference evidence="10" key="1">
    <citation type="journal article" date="2019" name="Int. J. Syst. Evol. Microbiol.">
        <title>The Global Catalogue of Microorganisms (GCM) 10K type strain sequencing project: providing services to taxonomists for standard genome sequencing and annotation.</title>
        <authorList>
            <consortium name="The Broad Institute Genomics Platform"/>
            <consortium name="The Broad Institute Genome Sequencing Center for Infectious Disease"/>
            <person name="Wu L."/>
            <person name="Ma J."/>
        </authorList>
    </citation>
    <scope>NUCLEOTIDE SEQUENCE [LARGE SCALE GENOMIC DNA]</scope>
    <source>
        <strain evidence="10">CCUG 48884</strain>
    </source>
</reference>
<keyword evidence="7" id="KW-1133">Transmembrane helix</keyword>
<dbReference type="Gene3D" id="3.30.70.20">
    <property type="match status" value="1"/>
</dbReference>
<dbReference type="Proteomes" id="UP001597158">
    <property type="component" value="Unassembled WGS sequence"/>
</dbReference>
<name>A0ABW3WJA0_9RHOO</name>
<evidence type="ECO:0000256" key="2">
    <source>
        <dbReference type="ARBA" id="ARBA00022485"/>
    </source>
</evidence>
<evidence type="ECO:0000256" key="7">
    <source>
        <dbReference type="SAM" id="Phobius"/>
    </source>
</evidence>
<accession>A0ABW3WJA0</accession>
<keyword evidence="3" id="KW-0479">Metal-binding</keyword>
<dbReference type="InterPro" id="IPR032879">
    <property type="entry name" value="FixG_C"/>
</dbReference>
<feature type="transmembrane region" description="Helical" evidence="7">
    <location>
        <begin position="30"/>
        <end position="57"/>
    </location>
</feature>
<dbReference type="SUPFAM" id="SSF54862">
    <property type="entry name" value="4Fe-4S ferredoxins"/>
    <property type="match status" value="1"/>
</dbReference>
<keyword evidence="7" id="KW-0812">Transmembrane</keyword>
<comment type="caution">
    <text evidence="9">The sequence shown here is derived from an EMBL/GenBank/DDBJ whole genome shotgun (WGS) entry which is preliminary data.</text>
</comment>
<evidence type="ECO:0000256" key="4">
    <source>
        <dbReference type="ARBA" id="ARBA00022982"/>
    </source>
</evidence>
<proteinExistence type="predicted"/>
<dbReference type="NCBIfam" id="TIGR02745">
    <property type="entry name" value="ccoG_rdxA_fixG"/>
    <property type="match status" value="1"/>
</dbReference>
<evidence type="ECO:0000313" key="10">
    <source>
        <dbReference type="Proteomes" id="UP001597158"/>
    </source>
</evidence>
<dbReference type="InterPro" id="IPR017896">
    <property type="entry name" value="4Fe4S_Fe-S-bd"/>
</dbReference>
<dbReference type="Pfam" id="PF12801">
    <property type="entry name" value="Fer4_5"/>
    <property type="match status" value="1"/>
</dbReference>
<keyword evidence="6" id="KW-0411">Iron-sulfur</keyword>
<gene>
    <name evidence="9" type="primary">ccoG</name>
    <name evidence="9" type="ORF">ACFQ4M_16485</name>
</gene>